<name>H8KMR1_SOLCM</name>
<dbReference type="PANTHER" id="PTHR22916">
    <property type="entry name" value="GLYCOSYLTRANSFERASE"/>
    <property type="match status" value="1"/>
</dbReference>
<keyword evidence="2" id="KW-0808">Transferase</keyword>
<feature type="domain" description="Glycosyltransferase 2-like" evidence="1">
    <location>
        <begin position="5"/>
        <end position="162"/>
    </location>
</feature>
<dbReference type="PANTHER" id="PTHR22916:SF3">
    <property type="entry name" value="UDP-GLCNAC:BETAGAL BETA-1,3-N-ACETYLGLUCOSAMINYLTRANSFERASE-LIKE PROTEIN 1"/>
    <property type="match status" value="1"/>
</dbReference>
<evidence type="ECO:0000313" key="3">
    <source>
        <dbReference type="Proteomes" id="UP000007590"/>
    </source>
</evidence>
<evidence type="ECO:0000259" key="1">
    <source>
        <dbReference type="Pfam" id="PF00535"/>
    </source>
</evidence>
<dbReference type="EMBL" id="CP003349">
    <property type="protein sequence ID" value="AFD09314.1"/>
    <property type="molecule type" value="Genomic_DNA"/>
</dbReference>
<dbReference type="STRING" id="929556.Solca_4324"/>
<protein>
    <submittedName>
        <fullName evidence="2">Putative glycosyltransferase</fullName>
    </submittedName>
</protein>
<dbReference type="KEGG" id="scn:Solca_4324"/>
<dbReference type="InterPro" id="IPR029044">
    <property type="entry name" value="Nucleotide-diphossugar_trans"/>
</dbReference>
<accession>H8KMR1</accession>
<dbReference type="eggNOG" id="COG1215">
    <property type="taxonomic scope" value="Bacteria"/>
</dbReference>
<keyword evidence="3" id="KW-1185">Reference proteome</keyword>
<proteinExistence type="predicted"/>
<evidence type="ECO:0000313" key="2">
    <source>
        <dbReference type="EMBL" id="AFD09314.1"/>
    </source>
</evidence>
<dbReference type="AlphaFoldDB" id="H8KMR1"/>
<dbReference type="RefSeq" id="WP_014682536.1">
    <property type="nucleotide sequence ID" value="NC_017770.1"/>
</dbReference>
<dbReference type="OrthoDB" id="9802649at2"/>
<dbReference type="Pfam" id="PF00535">
    <property type="entry name" value="Glycos_transf_2"/>
    <property type="match status" value="1"/>
</dbReference>
<reference evidence="2" key="1">
    <citation type="submission" date="2012-02" db="EMBL/GenBank/DDBJ databases">
        <title>The complete genome of Solitalea canadensis DSM 3403.</title>
        <authorList>
            <consortium name="US DOE Joint Genome Institute (JGI-PGF)"/>
            <person name="Lucas S."/>
            <person name="Copeland A."/>
            <person name="Lapidus A."/>
            <person name="Glavina del Rio T."/>
            <person name="Dalin E."/>
            <person name="Tice H."/>
            <person name="Bruce D."/>
            <person name="Goodwin L."/>
            <person name="Pitluck S."/>
            <person name="Peters L."/>
            <person name="Ovchinnikova G."/>
            <person name="Lu M."/>
            <person name="Kyrpides N."/>
            <person name="Mavromatis K."/>
            <person name="Ivanova N."/>
            <person name="Brettin T."/>
            <person name="Detter J.C."/>
            <person name="Han C."/>
            <person name="Larimer F."/>
            <person name="Land M."/>
            <person name="Hauser L."/>
            <person name="Markowitz V."/>
            <person name="Cheng J.-F."/>
            <person name="Hugenholtz P."/>
            <person name="Woyke T."/>
            <person name="Wu D."/>
            <person name="Spring S."/>
            <person name="Schroeder M."/>
            <person name="Kopitz M."/>
            <person name="Brambilla E."/>
            <person name="Klenk H.-P."/>
            <person name="Eisen J.A."/>
        </authorList>
    </citation>
    <scope>NUCLEOTIDE SEQUENCE</scope>
    <source>
        <strain evidence="2">DSM 3403</strain>
    </source>
</reference>
<dbReference type="Gene3D" id="3.90.550.10">
    <property type="entry name" value="Spore Coat Polysaccharide Biosynthesis Protein SpsA, Chain A"/>
    <property type="match status" value="1"/>
</dbReference>
<sequence length="236" mass="27159">MKTISVCIATYNGERYIQEQLFSILKQLSLVDEIIISDDHSIDNTINLIKSINDSRIRIFQNDSERGYTGNFENAIRKSSGDIIFLSDQDDVWMDGKVEKMLVSLEKSDMVISDAVIVDSELKSVFNSHFELNQTRKGFLINFLKTRYIGACMAFHRKILDKALPFPKNHRLCAHDYWLTVIGEGYYKVVLESTPLIKYRRHSENASTGGGKSPNSIAKRVKVRFYVLYELIKRAF</sequence>
<organism evidence="2 3">
    <name type="scientific">Solitalea canadensis (strain ATCC 29591 / DSM 3403 / JCM 21819 / LMG 8368 / NBRC 15130 / NCIMB 12057 / USAM 9D)</name>
    <name type="common">Flexibacter canadensis</name>
    <dbReference type="NCBI Taxonomy" id="929556"/>
    <lineage>
        <taxon>Bacteria</taxon>
        <taxon>Pseudomonadati</taxon>
        <taxon>Bacteroidota</taxon>
        <taxon>Sphingobacteriia</taxon>
        <taxon>Sphingobacteriales</taxon>
        <taxon>Sphingobacteriaceae</taxon>
        <taxon>Solitalea</taxon>
    </lineage>
</organism>
<dbReference type="HOGENOM" id="CLU_025996_2_2_10"/>
<dbReference type="Proteomes" id="UP000007590">
    <property type="component" value="Chromosome"/>
</dbReference>
<dbReference type="InterPro" id="IPR001173">
    <property type="entry name" value="Glyco_trans_2-like"/>
</dbReference>
<dbReference type="GO" id="GO:0016758">
    <property type="term" value="F:hexosyltransferase activity"/>
    <property type="evidence" value="ECO:0007669"/>
    <property type="project" value="UniProtKB-ARBA"/>
</dbReference>
<dbReference type="SUPFAM" id="SSF53448">
    <property type="entry name" value="Nucleotide-diphospho-sugar transferases"/>
    <property type="match status" value="1"/>
</dbReference>
<gene>
    <name evidence="2" type="ordered locus">Solca_4324</name>
</gene>